<feature type="transmembrane region" description="Helical" evidence="4">
    <location>
        <begin position="12"/>
        <end position="32"/>
    </location>
</feature>
<dbReference type="EMBL" id="JBEDNQ010000009">
    <property type="protein sequence ID" value="MEQ3552978.1"/>
    <property type="molecule type" value="Genomic_DNA"/>
</dbReference>
<evidence type="ECO:0000256" key="2">
    <source>
        <dbReference type="ARBA" id="ARBA00022777"/>
    </source>
</evidence>
<dbReference type="GO" id="GO:0016301">
    <property type="term" value="F:kinase activity"/>
    <property type="evidence" value="ECO:0007669"/>
    <property type="project" value="UniProtKB-KW"/>
</dbReference>
<keyword evidence="7" id="KW-1185">Reference proteome</keyword>
<dbReference type="InterPro" id="IPR011712">
    <property type="entry name" value="Sig_transdc_His_kin_sub3_dim/P"/>
</dbReference>
<dbReference type="InterPro" id="IPR036890">
    <property type="entry name" value="HATPase_C_sf"/>
</dbReference>
<dbReference type="PANTHER" id="PTHR24421:SF63">
    <property type="entry name" value="SENSOR HISTIDINE KINASE DESK"/>
    <property type="match status" value="1"/>
</dbReference>
<dbReference type="PANTHER" id="PTHR24421">
    <property type="entry name" value="NITRATE/NITRITE SENSOR PROTEIN NARX-RELATED"/>
    <property type="match status" value="1"/>
</dbReference>
<keyword evidence="1" id="KW-0808">Transferase</keyword>
<keyword evidence="3" id="KW-0902">Two-component regulatory system</keyword>
<dbReference type="Gene3D" id="3.30.565.10">
    <property type="entry name" value="Histidine kinase-like ATPase, C-terminal domain"/>
    <property type="match status" value="1"/>
</dbReference>
<dbReference type="CDD" id="cd16917">
    <property type="entry name" value="HATPase_UhpB-NarQ-NarX-like"/>
    <property type="match status" value="1"/>
</dbReference>
<dbReference type="Pfam" id="PF07730">
    <property type="entry name" value="HisKA_3"/>
    <property type="match status" value="1"/>
</dbReference>
<sequence length="380" mass="38792">MTGGRTRPDRERVWLVTAVVAASVLTTAVAGVGPFLEPGTGRRLAGGAVLLVVLAAQALALAGRIPGGTGAGRRAAPLVALVLATAVSVPVLAPAGTGQGWETWAWVAAGVAGSAPFLIGWRAGAVAAVVLTAVSAVVGRWVAGDPVEYGVLTGCTAAGLMVIHLLPLRLWELVTEARAGRDAAARLAAAEERLRFAADVHDLLGHHLTVIALQAELAARTVHTAPDTAAGHAERARSLAATALAEMRRVVHGYRAVDLDAQLAAVAEVLRASGVRCTLDTAVPATLPAPVAEALAATAREAGTNVLRHSRARWCTIRLVQDTDGTELTIVNDGVTRGAPADEHSSGLRGLADRLAAAAGSLDTTVDDGVFTLRATVPVL</sequence>
<evidence type="ECO:0000259" key="5">
    <source>
        <dbReference type="Pfam" id="PF07730"/>
    </source>
</evidence>
<dbReference type="Proteomes" id="UP001494902">
    <property type="component" value="Unassembled WGS sequence"/>
</dbReference>
<accession>A0ABV1KI07</accession>
<proteinExistence type="predicted"/>
<protein>
    <submittedName>
        <fullName evidence="6">Histidine kinase</fullName>
    </submittedName>
</protein>
<evidence type="ECO:0000313" key="7">
    <source>
        <dbReference type="Proteomes" id="UP001494902"/>
    </source>
</evidence>
<dbReference type="RefSeq" id="WP_349300048.1">
    <property type="nucleotide sequence ID" value="NZ_JBEDNQ010000009.1"/>
</dbReference>
<dbReference type="InterPro" id="IPR050482">
    <property type="entry name" value="Sensor_HK_TwoCompSys"/>
</dbReference>
<feature type="transmembrane region" description="Helical" evidence="4">
    <location>
        <begin position="149"/>
        <end position="171"/>
    </location>
</feature>
<feature type="domain" description="Signal transduction histidine kinase subgroup 3 dimerisation and phosphoacceptor" evidence="5">
    <location>
        <begin position="192"/>
        <end position="258"/>
    </location>
</feature>
<name>A0ABV1KI07_9PSEU</name>
<comment type="caution">
    <text evidence="6">The sequence shown here is derived from an EMBL/GenBank/DDBJ whole genome shotgun (WGS) entry which is preliminary data.</text>
</comment>
<feature type="transmembrane region" description="Helical" evidence="4">
    <location>
        <begin position="126"/>
        <end position="143"/>
    </location>
</feature>
<keyword evidence="4" id="KW-0812">Transmembrane</keyword>
<feature type="transmembrane region" description="Helical" evidence="4">
    <location>
        <begin position="44"/>
        <end position="63"/>
    </location>
</feature>
<keyword evidence="4" id="KW-1133">Transmembrane helix</keyword>
<evidence type="ECO:0000256" key="1">
    <source>
        <dbReference type="ARBA" id="ARBA00022679"/>
    </source>
</evidence>
<organism evidence="6 7">
    <name type="scientific">Pseudonocardia nematodicida</name>
    <dbReference type="NCBI Taxonomy" id="1206997"/>
    <lineage>
        <taxon>Bacteria</taxon>
        <taxon>Bacillati</taxon>
        <taxon>Actinomycetota</taxon>
        <taxon>Actinomycetes</taxon>
        <taxon>Pseudonocardiales</taxon>
        <taxon>Pseudonocardiaceae</taxon>
        <taxon>Pseudonocardia</taxon>
    </lineage>
</organism>
<reference evidence="6 7" key="1">
    <citation type="submission" date="2024-03" db="EMBL/GenBank/DDBJ databases">
        <title>Draft genome sequence of Pseudonocardia nematodicida JCM 31783.</title>
        <authorList>
            <person name="Butdee W."/>
            <person name="Duangmal K."/>
        </authorList>
    </citation>
    <scope>NUCLEOTIDE SEQUENCE [LARGE SCALE GENOMIC DNA]</scope>
    <source>
        <strain evidence="6 7">JCM 31783</strain>
    </source>
</reference>
<evidence type="ECO:0000313" key="6">
    <source>
        <dbReference type="EMBL" id="MEQ3552978.1"/>
    </source>
</evidence>
<keyword evidence="2 6" id="KW-0418">Kinase</keyword>
<evidence type="ECO:0000256" key="4">
    <source>
        <dbReference type="SAM" id="Phobius"/>
    </source>
</evidence>
<gene>
    <name evidence="6" type="ORF">WIS52_21135</name>
</gene>
<feature type="transmembrane region" description="Helical" evidence="4">
    <location>
        <begin position="75"/>
        <end position="97"/>
    </location>
</feature>
<evidence type="ECO:0000256" key="3">
    <source>
        <dbReference type="ARBA" id="ARBA00023012"/>
    </source>
</evidence>
<keyword evidence="4" id="KW-0472">Membrane</keyword>
<dbReference type="Gene3D" id="1.20.5.1930">
    <property type="match status" value="1"/>
</dbReference>